<dbReference type="Proteomes" id="UP000326789">
    <property type="component" value="Unassembled WGS sequence"/>
</dbReference>
<keyword evidence="3" id="KW-0472">Membrane</keyword>
<evidence type="ECO:0000256" key="2">
    <source>
        <dbReference type="SAM" id="Coils"/>
    </source>
</evidence>
<keyword evidence="2" id="KW-0175">Coiled coil</keyword>
<dbReference type="PANTHER" id="PTHR30367:SF6">
    <property type="entry name" value="SECRETION PROTEIN-RELATED"/>
    <property type="match status" value="1"/>
</dbReference>
<protein>
    <submittedName>
        <fullName evidence="5">HlyD family secretion protein</fullName>
    </submittedName>
</protein>
<evidence type="ECO:0000313" key="5">
    <source>
        <dbReference type="EMBL" id="KAB0285266.1"/>
    </source>
</evidence>
<feature type="domain" description="Multidrug resistance protein MdtA-like barrel-sandwich hybrid" evidence="4">
    <location>
        <begin position="45"/>
        <end position="225"/>
    </location>
</feature>
<gene>
    <name evidence="5" type="ORF">F2P58_22300</name>
</gene>
<dbReference type="SUPFAM" id="SSF111369">
    <property type="entry name" value="HlyD-like secretion proteins"/>
    <property type="match status" value="1"/>
</dbReference>
<dbReference type="Pfam" id="PF25917">
    <property type="entry name" value="BSH_RND"/>
    <property type="match status" value="1"/>
</dbReference>
<evidence type="ECO:0000259" key="4">
    <source>
        <dbReference type="Pfam" id="PF25917"/>
    </source>
</evidence>
<keyword evidence="3" id="KW-0812">Transmembrane</keyword>
<dbReference type="RefSeq" id="WP_150872978.1">
    <property type="nucleotide sequence ID" value="NZ_VWSE01000010.1"/>
</dbReference>
<evidence type="ECO:0000313" key="6">
    <source>
        <dbReference type="Proteomes" id="UP000326789"/>
    </source>
</evidence>
<accession>A0A5N3QSU0</accession>
<dbReference type="Gene3D" id="2.40.30.170">
    <property type="match status" value="1"/>
</dbReference>
<dbReference type="Gene3D" id="2.40.50.100">
    <property type="match status" value="1"/>
</dbReference>
<keyword evidence="3" id="KW-1133">Transmembrane helix</keyword>
<dbReference type="InterPro" id="IPR050393">
    <property type="entry name" value="MFP_Efflux_Pump"/>
</dbReference>
<name>A0A5N3QSU0_9VIBR</name>
<sequence>MNADKQFKVWMRTLIVLFIAIFAYIIIADRYAPITTEGRVQGYVIQVAPEVTGKVIDVFVDNNQLVQKGTPLFKIDDRKYKIALEEALLALQLAQENEETLYANRAAAISNIKRAEASHDNADREYQRLLKLSKRKVISQSQVDNAEAQFKITLSTLNAERQKLKVIETQLGQVKGQSTPVLTAQNRLRRAELDLSNTVVKALSDGVVTNLQLEEGVMANPGSPLMTFVSSGSLRLAADFREKSVANVDKQYQSLVTFDAYPGDVFHFTVASKDYGVSAGQQQPNGSLTTVESNNRWVRDAQRTRINLASSTQLPQALFIGSRATVVLYPSDSSFWSMMARVQIRLASWFHFIY</sequence>
<feature type="coiled-coil region" evidence="2">
    <location>
        <begin position="105"/>
        <end position="132"/>
    </location>
</feature>
<feature type="transmembrane region" description="Helical" evidence="3">
    <location>
        <begin position="9"/>
        <end position="27"/>
    </location>
</feature>
<comment type="caution">
    <text evidence="5">The sequence shown here is derived from an EMBL/GenBank/DDBJ whole genome shotgun (WGS) entry which is preliminary data.</text>
</comment>
<dbReference type="EMBL" id="VWSE01000010">
    <property type="protein sequence ID" value="KAB0285266.1"/>
    <property type="molecule type" value="Genomic_DNA"/>
</dbReference>
<dbReference type="AlphaFoldDB" id="A0A5N3QSU0"/>
<dbReference type="InterPro" id="IPR058625">
    <property type="entry name" value="MdtA-like_BSH"/>
</dbReference>
<evidence type="ECO:0000256" key="3">
    <source>
        <dbReference type="SAM" id="Phobius"/>
    </source>
</evidence>
<dbReference type="PANTHER" id="PTHR30367">
    <property type="entry name" value="P-HYDROXYBENZOIC ACID EFFLUX PUMP SUBUNIT AAEA-RELATED"/>
    <property type="match status" value="1"/>
</dbReference>
<evidence type="ECO:0000256" key="1">
    <source>
        <dbReference type="ARBA" id="ARBA00009477"/>
    </source>
</evidence>
<organism evidence="5 6">
    <name type="scientific">Vibrio fortis</name>
    <dbReference type="NCBI Taxonomy" id="212667"/>
    <lineage>
        <taxon>Bacteria</taxon>
        <taxon>Pseudomonadati</taxon>
        <taxon>Pseudomonadota</taxon>
        <taxon>Gammaproteobacteria</taxon>
        <taxon>Vibrionales</taxon>
        <taxon>Vibrionaceae</taxon>
        <taxon>Vibrio</taxon>
    </lineage>
</organism>
<comment type="similarity">
    <text evidence="1">Belongs to the membrane fusion protein (MFP) (TC 8.A.1) family.</text>
</comment>
<proteinExistence type="inferred from homology"/>
<reference evidence="5 6" key="1">
    <citation type="submission" date="2019-09" db="EMBL/GenBank/DDBJ databases">
        <title>Whole genome sequence of Vibrio fortis.</title>
        <authorList>
            <person name="Das S.K."/>
        </authorList>
    </citation>
    <scope>NUCLEOTIDE SEQUENCE [LARGE SCALE GENOMIC DNA]</scope>
    <source>
        <strain evidence="5 6">AN60</strain>
    </source>
</reference>